<dbReference type="SMART" id="SM00421">
    <property type="entry name" value="HTH_LUXR"/>
    <property type="match status" value="1"/>
</dbReference>
<dbReference type="InterPro" id="IPR000792">
    <property type="entry name" value="Tscrpt_reg_LuxR_C"/>
</dbReference>
<comment type="caution">
    <text evidence="4">The sequence shown here is derived from an EMBL/GenBank/DDBJ whole genome shotgun (WGS) entry which is preliminary data.</text>
</comment>
<dbReference type="GO" id="GO:0003677">
    <property type="term" value="F:DNA binding"/>
    <property type="evidence" value="ECO:0007669"/>
    <property type="project" value="UniProtKB-KW"/>
</dbReference>
<dbReference type="GO" id="GO:0005524">
    <property type="term" value="F:ATP binding"/>
    <property type="evidence" value="ECO:0007669"/>
    <property type="project" value="UniProtKB-KW"/>
</dbReference>
<gene>
    <name evidence="4" type="ORF">F4559_001979</name>
</gene>
<dbReference type="PANTHER" id="PTHR16305">
    <property type="entry name" value="TESTICULAR SOLUBLE ADENYLYL CYCLASE"/>
    <property type="match status" value="1"/>
</dbReference>
<dbReference type="SUPFAM" id="SSF46894">
    <property type="entry name" value="C-terminal effector domain of the bipartite response regulators"/>
    <property type="match status" value="1"/>
</dbReference>
<protein>
    <submittedName>
        <fullName evidence="4">DNA-binding CsgD family transcriptional regulator</fullName>
    </submittedName>
</protein>
<evidence type="ECO:0000259" key="3">
    <source>
        <dbReference type="PROSITE" id="PS50043"/>
    </source>
</evidence>
<dbReference type="PRINTS" id="PR00038">
    <property type="entry name" value="HTHLUXR"/>
</dbReference>
<dbReference type="GO" id="GO:0005737">
    <property type="term" value="C:cytoplasm"/>
    <property type="evidence" value="ECO:0007669"/>
    <property type="project" value="TreeGrafter"/>
</dbReference>
<dbReference type="PANTHER" id="PTHR16305:SF35">
    <property type="entry name" value="TRANSCRIPTIONAL ACTIVATOR DOMAIN"/>
    <property type="match status" value="1"/>
</dbReference>
<dbReference type="PROSITE" id="PS50043">
    <property type="entry name" value="HTH_LUXR_2"/>
    <property type="match status" value="1"/>
</dbReference>
<keyword evidence="4" id="KW-0238">DNA-binding</keyword>
<proteinExistence type="predicted"/>
<reference evidence="4 5" key="1">
    <citation type="submission" date="2020-08" db="EMBL/GenBank/DDBJ databases">
        <title>Sequencing the genomes of 1000 actinobacteria strains.</title>
        <authorList>
            <person name="Klenk H.-P."/>
        </authorList>
    </citation>
    <scope>NUCLEOTIDE SEQUENCE [LARGE SCALE GENOMIC DNA]</scope>
    <source>
        <strain evidence="4 5">DSM 45084</strain>
    </source>
</reference>
<evidence type="ECO:0000313" key="5">
    <source>
        <dbReference type="Proteomes" id="UP000542674"/>
    </source>
</evidence>
<dbReference type="CDD" id="cd06170">
    <property type="entry name" value="LuxR_C_like"/>
    <property type="match status" value="1"/>
</dbReference>
<keyword evidence="1" id="KW-0547">Nucleotide-binding</keyword>
<dbReference type="GO" id="GO:0006355">
    <property type="term" value="P:regulation of DNA-templated transcription"/>
    <property type="evidence" value="ECO:0007669"/>
    <property type="project" value="InterPro"/>
</dbReference>
<feature type="domain" description="HTH luxR-type" evidence="3">
    <location>
        <begin position="747"/>
        <end position="812"/>
    </location>
</feature>
<dbReference type="EMBL" id="JACHJS010000001">
    <property type="protein sequence ID" value="MBB4964620.1"/>
    <property type="molecule type" value="Genomic_DNA"/>
</dbReference>
<dbReference type="RefSeq" id="WP_184667768.1">
    <property type="nucleotide sequence ID" value="NZ_BAABAI010000031.1"/>
</dbReference>
<evidence type="ECO:0000256" key="1">
    <source>
        <dbReference type="ARBA" id="ARBA00022741"/>
    </source>
</evidence>
<keyword evidence="2" id="KW-0067">ATP-binding</keyword>
<dbReference type="Gene3D" id="1.10.10.10">
    <property type="entry name" value="Winged helix-like DNA-binding domain superfamily/Winged helix DNA-binding domain"/>
    <property type="match status" value="1"/>
</dbReference>
<evidence type="ECO:0000313" key="4">
    <source>
        <dbReference type="EMBL" id="MBB4964620.1"/>
    </source>
</evidence>
<accession>A0A7W7T3E5</accession>
<dbReference type="InterPro" id="IPR036388">
    <property type="entry name" value="WH-like_DNA-bd_sf"/>
</dbReference>
<sequence length="815" mass="85401">MSHSHGREREWTSVLRLLSAPGGVLTLDGPPCSGKTRLLHDAVDAARDRGLPVVLVGGDHLAASADVAAVLDSRALVAVDQAHVDPAALLDLLDRVHGRPVAVLLTLTLPLAGAEVRRAVSTQGDVVSLGPVDAAAVRRLVVDLLGVPPGPDLLALVATAGGNPRLVADLVTGLREEGQLEVDATGARLRGGWLPRRVGTLVRARCDRLSARANQVLRVAAVLGRTFPLHDVATLMGETAAALLPAVDEVLASGLVESVDDRLEFSCDLVWRAVVESIPESVARALRHDAAVLRPAQPPVAVTGERGQAAVDGVRALAANGRLGSAIALARAGLSGRLPGPEAAELHVVLGGILLADGRPADAVAEMEHALAEGDVPEPVRRLASAGRLLALYFAAGDPAGAHALSVLTVRDREASDADVVMAATVHSCLEWTAGNLAEAMYWGRESTRWDLDGPTAWWQSHAAVAYALKLAALGEFDAAERLVRGDGPDTDSAVRSGAPAARLVARARVLTQAGDLVRADEAARAGLALARDRGLRLLVPLASTVLATVALHRGDLTGAAEHVRCYRGDLAAGEALLHSGQYDWVELLLTHARGGPGAAAESARALLDDPDGARRMLVEEPGAAAWLVRVALDVGDSALAEVAAHTAEDLAAANPGFGRLGAAAGHARALLDRDVDGLRSVVDRHRHPWASAHANGDVARLLAELGREDRAHGYRERAARIFERMGAEAELARLPGAAPPADSGTESADWRRLSEPERDIARLVGAGLTNRQVGKQLFLSPHTVNYHLRGIFRKLGISSRVELARLAHSQESPV</sequence>
<name>A0A7W7T3E5_9PSEU</name>
<dbReference type="Pfam" id="PF00196">
    <property type="entry name" value="GerE"/>
    <property type="match status" value="1"/>
</dbReference>
<organism evidence="4 5">
    <name type="scientific">Saccharothrix violaceirubra</name>
    <dbReference type="NCBI Taxonomy" id="413306"/>
    <lineage>
        <taxon>Bacteria</taxon>
        <taxon>Bacillati</taxon>
        <taxon>Actinomycetota</taxon>
        <taxon>Actinomycetes</taxon>
        <taxon>Pseudonocardiales</taxon>
        <taxon>Pseudonocardiaceae</taxon>
        <taxon>Saccharothrix</taxon>
    </lineage>
</organism>
<keyword evidence="5" id="KW-1185">Reference proteome</keyword>
<evidence type="ECO:0000256" key="2">
    <source>
        <dbReference type="ARBA" id="ARBA00022840"/>
    </source>
</evidence>
<dbReference type="InterPro" id="IPR016032">
    <property type="entry name" value="Sig_transdc_resp-reg_C-effctor"/>
</dbReference>
<dbReference type="Proteomes" id="UP000542674">
    <property type="component" value="Unassembled WGS sequence"/>
</dbReference>
<dbReference type="GO" id="GO:0004016">
    <property type="term" value="F:adenylate cyclase activity"/>
    <property type="evidence" value="ECO:0007669"/>
    <property type="project" value="TreeGrafter"/>
</dbReference>
<dbReference type="AlphaFoldDB" id="A0A7W7T3E5"/>